<dbReference type="OrthoDB" id="8603558at2"/>
<feature type="domain" description="DUF305" evidence="2">
    <location>
        <begin position="341"/>
        <end position="482"/>
    </location>
</feature>
<dbReference type="EMBL" id="CP040812">
    <property type="protein sequence ID" value="QCY70258.1"/>
    <property type="molecule type" value="Genomic_DNA"/>
</dbReference>
<accession>A0A5B7X686</accession>
<dbReference type="PROSITE" id="PS51257">
    <property type="entry name" value="PROKAR_LIPOPROTEIN"/>
    <property type="match status" value="1"/>
</dbReference>
<dbReference type="Proteomes" id="UP000309016">
    <property type="component" value="Chromosome"/>
</dbReference>
<gene>
    <name evidence="3" type="ORF">FHG64_13070</name>
</gene>
<dbReference type="InterPro" id="IPR012347">
    <property type="entry name" value="Ferritin-like"/>
</dbReference>
<dbReference type="KEGG" id="afla:FHG64_13070"/>
<dbReference type="PANTHER" id="PTHR36933:SF1">
    <property type="entry name" value="SLL0788 PROTEIN"/>
    <property type="match status" value="1"/>
</dbReference>
<keyword evidence="4" id="KW-1185">Reference proteome</keyword>
<protein>
    <submittedName>
        <fullName evidence="3">DUF305 domain-containing protein</fullName>
    </submittedName>
</protein>
<evidence type="ECO:0000256" key="1">
    <source>
        <dbReference type="SAM" id="SignalP"/>
    </source>
</evidence>
<reference evidence="3 4" key="1">
    <citation type="submission" date="2019-06" db="EMBL/GenBank/DDBJ databases">
        <title>Complete genome sequence of Antarcticibacterium flavum KCTC 52984T from an Antarctic marine sediment.</title>
        <authorList>
            <person name="Lee Y.M."/>
            <person name="Shin S.C."/>
        </authorList>
    </citation>
    <scope>NUCLEOTIDE SEQUENCE [LARGE SCALE GENOMIC DNA]</scope>
    <source>
        <strain evidence="3 4">KCTC 52984</strain>
    </source>
</reference>
<dbReference type="Pfam" id="PF03713">
    <property type="entry name" value="DUF305"/>
    <property type="match status" value="1"/>
</dbReference>
<name>A0A5B7X686_9FLAO</name>
<evidence type="ECO:0000313" key="3">
    <source>
        <dbReference type="EMBL" id="QCY70258.1"/>
    </source>
</evidence>
<dbReference type="RefSeq" id="WP_139066820.1">
    <property type="nucleotide sequence ID" value="NZ_CP040812.1"/>
</dbReference>
<keyword evidence="1" id="KW-0732">Signal</keyword>
<evidence type="ECO:0000313" key="4">
    <source>
        <dbReference type="Proteomes" id="UP000309016"/>
    </source>
</evidence>
<dbReference type="PANTHER" id="PTHR36933">
    <property type="entry name" value="SLL0788 PROTEIN"/>
    <property type="match status" value="1"/>
</dbReference>
<dbReference type="InterPro" id="IPR005183">
    <property type="entry name" value="DUF305_CopM-like"/>
</dbReference>
<sequence>MKKFKLCIASLAVFAMIFTSCSKEEEGISQAKKTTLSFEAIVNDLVSNRAASKQSLGDIPECSNDDPAFVRIILLQGGTEVVGTSNNPYRIDLASGQNFTVEDAALELDPGTYNLDHFSVYNADGDLIWLAPRGGDLANFVDTPLPLSIDLGAGVKKYVEVPVLCYDNRDVNQYGYLFFELDTNQAVEFCFFANYCDDSGRHFTANYSLDVWLGTDNTGIQLYNDLEPTVGVNDHGDFFASPLCVALPYNEGANEDYIYYEVTLLDWEANYDSVEHKVLSGTLNKNDIEAHFDGNDNIDYEHLRFNCVEEGVNEEYVAEMEAAIENMMEEINAIPYTGDPDYDFARKMIPHHRGEIALAEIELEYGHHEEMRNMAEQTLTSAPESINRLQNFLEQHGEPEPISDTQYIEEMEAAMEEMEVEMTSIPYTGDPDYDFARKMIPHHQGAIDLSLIELEYGVHEMTREEARMIIDSQQQGIVELESFIEEHGSPME</sequence>
<dbReference type="AlphaFoldDB" id="A0A5B7X686"/>
<feature type="signal peptide" evidence="1">
    <location>
        <begin position="1"/>
        <end position="22"/>
    </location>
</feature>
<dbReference type="Gene3D" id="1.20.1260.10">
    <property type="match status" value="1"/>
</dbReference>
<organism evidence="3 4">
    <name type="scientific">Antarcticibacterium flavum</name>
    <dbReference type="NCBI Taxonomy" id="2058175"/>
    <lineage>
        <taxon>Bacteria</taxon>
        <taxon>Pseudomonadati</taxon>
        <taxon>Bacteroidota</taxon>
        <taxon>Flavobacteriia</taxon>
        <taxon>Flavobacteriales</taxon>
        <taxon>Flavobacteriaceae</taxon>
        <taxon>Antarcticibacterium</taxon>
    </lineage>
</organism>
<proteinExistence type="predicted"/>
<evidence type="ECO:0000259" key="2">
    <source>
        <dbReference type="Pfam" id="PF03713"/>
    </source>
</evidence>
<feature type="chain" id="PRO_5023020594" evidence="1">
    <location>
        <begin position="23"/>
        <end position="492"/>
    </location>
</feature>